<protein>
    <recommendedName>
        <fullName evidence="4">Glycosyltransferase RgtA/B/C/D-like domain-containing protein</fullName>
    </recommendedName>
</protein>
<keyword evidence="1" id="KW-0812">Transmembrane</keyword>
<evidence type="ECO:0000313" key="2">
    <source>
        <dbReference type="EMBL" id="PIQ73814.1"/>
    </source>
</evidence>
<reference evidence="2 3" key="1">
    <citation type="submission" date="2017-09" db="EMBL/GenBank/DDBJ databases">
        <title>Depth-based differentiation of microbial function through sediment-hosted aquifers and enrichment of novel symbionts in the deep terrestrial subsurface.</title>
        <authorList>
            <person name="Probst A.J."/>
            <person name="Ladd B."/>
            <person name="Jarett J.K."/>
            <person name="Geller-Mcgrath D.E."/>
            <person name="Sieber C.M."/>
            <person name="Emerson J.B."/>
            <person name="Anantharaman K."/>
            <person name="Thomas B.C."/>
            <person name="Malmstrom R."/>
            <person name="Stieglmeier M."/>
            <person name="Klingl A."/>
            <person name="Woyke T."/>
            <person name="Ryan C.M."/>
            <person name="Banfield J.F."/>
        </authorList>
    </citation>
    <scope>NUCLEOTIDE SEQUENCE [LARGE SCALE GENOMIC DNA]</scope>
    <source>
        <strain evidence="2">CG11_big_fil_rev_8_21_14_0_20_36_8</strain>
    </source>
</reference>
<feature type="transmembrane region" description="Helical" evidence="1">
    <location>
        <begin position="236"/>
        <end position="254"/>
    </location>
</feature>
<dbReference type="Proteomes" id="UP000231056">
    <property type="component" value="Unassembled WGS sequence"/>
</dbReference>
<feature type="transmembrane region" description="Helical" evidence="1">
    <location>
        <begin position="128"/>
        <end position="147"/>
    </location>
</feature>
<comment type="caution">
    <text evidence="2">The sequence shown here is derived from an EMBL/GenBank/DDBJ whole genome shotgun (WGS) entry which is preliminary data.</text>
</comment>
<feature type="transmembrane region" description="Helical" evidence="1">
    <location>
        <begin position="6"/>
        <end position="25"/>
    </location>
</feature>
<gene>
    <name evidence="2" type="ORF">COV58_00475</name>
</gene>
<feature type="transmembrane region" description="Helical" evidence="1">
    <location>
        <begin position="193"/>
        <end position="224"/>
    </location>
</feature>
<keyword evidence="1" id="KW-1133">Transmembrane helix</keyword>
<feature type="transmembrane region" description="Helical" evidence="1">
    <location>
        <begin position="97"/>
        <end position="116"/>
    </location>
</feature>
<feature type="transmembrane region" description="Helical" evidence="1">
    <location>
        <begin position="75"/>
        <end position="91"/>
    </location>
</feature>
<dbReference type="AlphaFoldDB" id="A0A2M6IV57"/>
<evidence type="ECO:0000256" key="1">
    <source>
        <dbReference type="SAM" id="Phobius"/>
    </source>
</evidence>
<proteinExistence type="predicted"/>
<feature type="transmembrane region" description="Helical" evidence="1">
    <location>
        <begin position="303"/>
        <end position="323"/>
    </location>
</feature>
<accession>A0A2M6IV57</accession>
<evidence type="ECO:0000313" key="3">
    <source>
        <dbReference type="Proteomes" id="UP000231056"/>
    </source>
</evidence>
<keyword evidence="1" id="KW-0472">Membrane</keyword>
<evidence type="ECO:0008006" key="4">
    <source>
        <dbReference type="Google" id="ProtNLM"/>
    </source>
</evidence>
<feature type="transmembrane region" description="Helical" evidence="1">
    <location>
        <begin position="275"/>
        <end position="297"/>
    </location>
</feature>
<feature type="transmembrane region" description="Helical" evidence="1">
    <location>
        <begin position="167"/>
        <end position="186"/>
    </location>
</feature>
<name>A0A2M6IV57_9BACT</name>
<feature type="transmembrane region" description="Helical" evidence="1">
    <location>
        <begin position="330"/>
        <end position="347"/>
    </location>
</feature>
<feature type="transmembrane region" description="Helical" evidence="1">
    <location>
        <begin position="359"/>
        <end position="378"/>
    </location>
</feature>
<sequence>MKYLILAGIIFFTVFIHHFPTYYALLKTPSNTSFSGQAAWFDPWDTNVYVSAIKEGQNGNLLYSNQFTTIKHKPLFVYTFYTLTGLLFNNVDPYSLFQIESLIFSALLVVGTFLLSGSFIKSIKVRQYATILIVLGGGIGWMIYPYLSLPDMTIPAFIFHEGFHRPHIAFDLLFYISSLIVFYKAISLNKNFFYIASCLLITPSLIIHPFMIVIYGLIILSYALFIYKKYSTSSGLIYSVFILVFLFFFELLLVKHLLSSTGFGSLMSEQIVSPNIIFIILGFGLIGAFASLSIRYFYKKDEITFLIIWVVSSLLAAMIPVGFRVFFLRGIFLPVTILSIYGLGYAAKRLKLHLKIPIIAIYIIVLFISLGSTFRIFYIRTSEAGKTNQWFYVPDETLQAINYFSTSRKNVLSAMYFGNLLPVFTDSKSFYGHPQVTSNADEKLFFLHLFYANKLQNSEIKQYLTKNNIEYIVYGPEEVEISKLYDNIDGIKYPELKSVYKNKTVEIYKVQ</sequence>
<organism evidence="2 3">
    <name type="scientific">Candidatus Roizmanbacteria bacterium CG11_big_fil_rev_8_21_14_0_20_36_8</name>
    <dbReference type="NCBI Taxonomy" id="1974856"/>
    <lineage>
        <taxon>Bacteria</taxon>
        <taxon>Candidatus Roizmaniibacteriota</taxon>
    </lineage>
</organism>
<dbReference type="EMBL" id="PCVM01000009">
    <property type="protein sequence ID" value="PIQ73814.1"/>
    <property type="molecule type" value="Genomic_DNA"/>
</dbReference>